<evidence type="ECO:0000313" key="2">
    <source>
        <dbReference type="EMBL" id="AQU67732.1"/>
    </source>
</evidence>
<reference evidence="2 3" key="1">
    <citation type="submission" date="2016-11" db="EMBL/GenBank/DDBJ databases">
        <title>Complete genome sequence of Streptomyces niveus SCSIO 3406.</title>
        <authorList>
            <person name="Zhu Q."/>
            <person name="Cheng W."/>
            <person name="Song Y."/>
            <person name="Li Q."/>
            <person name="Ju J."/>
        </authorList>
    </citation>
    <scope>NUCLEOTIDE SEQUENCE [LARGE SCALE GENOMIC DNA]</scope>
    <source>
        <strain evidence="2 3">SCSIO 3406</strain>
    </source>
</reference>
<feature type="region of interest" description="Disordered" evidence="1">
    <location>
        <begin position="120"/>
        <end position="142"/>
    </location>
</feature>
<organism evidence="2 3">
    <name type="scientific">Streptomyces niveus</name>
    <name type="common">Streptomyces spheroides</name>
    <dbReference type="NCBI Taxonomy" id="193462"/>
    <lineage>
        <taxon>Bacteria</taxon>
        <taxon>Bacillati</taxon>
        <taxon>Actinomycetota</taxon>
        <taxon>Actinomycetes</taxon>
        <taxon>Kitasatosporales</taxon>
        <taxon>Streptomycetaceae</taxon>
        <taxon>Streptomyces</taxon>
    </lineage>
</organism>
<sequence length="142" mass="16022">MTFARPLRLFTYIIGHSQLLLRGEQNHEQGRTTTLEVVFKNVSALSVLDHYPSLTIRLASGEEEEELREAVPDPRHDSRVFVLGKRLLGGFVIAGDVFWGESSATETYSSFLIPEYTLPQLEPDRPSPSEPQTIYAPYPHHG</sequence>
<gene>
    <name evidence="2" type="ORF">BBN63_17280</name>
</gene>
<evidence type="ECO:0000256" key="1">
    <source>
        <dbReference type="SAM" id="MobiDB-lite"/>
    </source>
</evidence>
<proteinExistence type="predicted"/>
<protein>
    <submittedName>
        <fullName evidence="2">Uncharacterized protein</fullName>
    </submittedName>
</protein>
<accession>A0A1U9QU08</accession>
<dbReference type="AlphaFoldDB" id="A0A1U9QU08"/>
<dbReference type="EMBL" id="CP018047">
    <property type="protein sequence ID" value="AQU67732.1"/>
    <property type="molecule type" value="Genomic_DNA"/>
</dbReference>
<dbReference type="KEGG" id="snw:BBN63_17280"/>
<dbReference type="RefSeq" id="WP_078076304.1">
    <property type="nucleotide sequence ID" value="NZ_CP018047.1"/>
</dbReference>
<dbReference type="OrthoDB" id="5148951at2"/>
<evidence type="ECO:0000313" key="3">
    <source>
        <dbReference type="Proteomes" id="UP000189677"/>
    </source>
</evidence>
<dbReference type="Proteomes" id="UP000189677">
    <property type="component" value="Chromosome"/>
</dbReference>
<keyword evidence="3" id="KW-1185">Reference proteome</keyword>
<name>A0A1U9QU08_STRNV</name>